<evidence type="ECO:0000313" key="2">
    <source>
        <dbReference type="EMBL" id="KAL3696582.1"/>
    </source>
</evidence>
<dbReference type="AlphaFoldDB" id="A0ABD3I2C3"/>
<dbReference type="EMBL" id="JBJQOH010000002">
    <property type="protein sequence ID" value="KAL3696582.1"/>
    <property type="molecule type" value="Genomic_DNA"/>
</dbReference>
<keyword evidence="3" id="KW-1185">Reference proteome</keyword>
<feature type="compositionally biased region" description="Polar residues" evidence="1">
    <location>
        <begin position="216"/>
        <end position="248"/>
    </location>
</feature>
<evidence type="ECO:0000256" key="1">
    <source>
        <dbReference type="SAM" id="MobiDB-lite"/>
    </source>
</evidence>
<gene>
    <name evidence="2" type="ORF">R1sor_010658</name>
</gene>
<protein>
    <submittedName>
        <fullName evidence="2">Uncharacterized protein</fullName>
    </submittedName>
</protein>
<comment type="caution">
    <text evidence="2">The sequence shown here is derived from an EMBL/GenBank/DDBJ whole genome shotgun (WGS) entry which is preliminary data.</text>
</comment>
<feature type="compositionally biased region" description="Polar residues" evidence="1">
    <location>
        <begin position="294"/>
        <end position="312"/>
    </location>
</feature>
<sequence length="312" mass="33695">MHGHCSFYSVRALKARRQPSMVTTRSSNKQAACASVASELGSQGELWKKAFISKATRIASSVLSEPELRRQLDEDIDLMKGYTLSRSLTEFGVHDMQEDCRGTQLNHSRHVPKLLSLPGRKQDSTRRDSIITRSIELPGTEKKQCPESREEIVAEAGNNMADPNAGLVGIDPMEAQRLLTQLQQKYDLIEKLLVKLTQADSGGHNQVFNKGERVNSLVSPLPSQTRNGSLDYTSPTTSPNPRSLSAGTTLDLGASPVTSTQNPDAGSRNQAESVSFPSSTPQASTSPVGGGVGQVQTSKSTPKTQSYARVAS</sequence>
<dbReference type="Proteomes" id="UP001633002">
    <property type="component" value="Unassembled WGS sequence"/>
</dbReference>
<organism evidence="2 3">
    <name type="scientific">Riccia sorocarpa</name>
    <dbReference type="NCBI Taxonomy" id="122646"/>
    <lineage>
        <taxon>Eukaryota</taxon>
        <taxon>Viridiplantae</taxon>
        <taxon>Streptophyta</taxon>
        <taxon>Embryophyta</taxon>
        <taxon>Marchantiophyta</taxon>
        <taxon>Marchantiopsida</taxon>
        <taxon>Marchantiidae</taxon>
        <taxon>Marchantiales</taxon>
        <taxon>Ricciaceae</taxon>
        <taxon>Riccia</taxon>
    </lineage>
</organism>
<proteinExistence type="predicted"/>
<accession>A0ABD3I2C3</accession>
<feature type="region of interest" description="Disordered" evidence="1">
    <location>
        <begin position="202"/>
        <end position="312"/>
    </location>
</feature>
<reference evidence="2 3" key="1">
    <citation type="submission" date="2024-09" db="EMBL/GenBank/DDBJ databases">
        <title>Chromosome-scale assembly of Riccia sorocarpa.</title>
        <authorList>
            <person name="Paukszto L."/>
        </authorList>
    </citation>
    <scope>NUCLEOTIDE SEQUENCE [LARGE SCALE GENOMIC DNA]</scope>
    <source>
        <strain evidence="2">LP-2024</strain>
        <tissue evidence="2">Aerial parts of the thallus</tissue>
    </source>
</reference>
<evidence type="ECO:0000313" key="3">
    <source>
        <dbReference type="Proteomes" id="UP001633002"/>
    </source>
</evidence>
<name>A0ABD3I2C3_9MARC</name>
<feature type="compositionally biased region" description="Polar residues" evidence="1">
    <location>
        <begin position="256"/>
        <end position="287"/>
    </location>
</feature>